<evidence type="ECO:0000256" key="5">
    <source>
        <dbReference type="PROSITE-ProRule" id="PRU00169"/>
    </source>
</evidence>
<feature type="compositionally biased region" description="Low complexity" evidence="6">
    <location>
        <begin position="1"/>
        <end position="18"/>
    </location>
</feature>
<dbReference type="RefSeq" id="WP_084500878.1">
    <property type="nucleotide sequence ID" value="NZ_LR134363.1"/>
</dbReference>
<evidence type="ECO:0000313" key="10">
    <source>
        <dbReference type="Proteomes" id="UP000276899"/>
    </source>
</evidence>
<keyword evidence="4" id="KW-0804">Transcription</keyword>
<evidence type="ECO:0000259" key="8">
    <source>
        <dbReference type="PROSITE" id="PS50110"/>
    </source>
</evidence>
<dbReference type="Pfam" id="PF00196">
    <property type="entry name" value="GerE"/>
    <property type="match status" value="1"/>
</dbReference>
<feature type="compositionally biased region" description="Pro residues" evidence="6">
    <location>
        <begin position="19"/>
        <end position="35"/>
    </location>
</feature>
<dbReference type="InterPro" id="IPR058245">
    <property type="entry name" value="NreC/VraR/RcsB-like_REC"/>
</dbReference>
<evidence type="ECO:0000256" key="2">
    <source>
        <dbReference type="ARBA" id="ARBA00023015"/>
    </source>
</evidence>
<evidence type="ECO:0000256" key="1">
    <source>
        <dbReference type="ARBA" id="ARBA00022553"/>
    </source>
</evidence>
<dbReference type="InterPro" id="IPR001789">
    <property type="entry name" value="Sig_transdc_resp-reg_receiver"/>
</dbReference>
<dbReference type="CDD" id="cd17535">
    <property type="entry name" value="REC_NarL-like"/>
    <property type="match status" value="1"/>
</dbReference>
<feature type="modified residue" description="4-aspartylphosphate" evidence="5">
    <location>
        <position position="102"/>
    </location>
</feature>
<reference evidence="9 10" key="1">
    <citation type="submission" date="2018-12" db="EMBL/GenBank/DDBJ databases">
        <authorList>
            <consortium name="Pathogen Informatics"/>
        </authorList>
    </citation>
    <scope>NUCLEOTIDE SEQUENCE [LARGE SCALE GENOMIC DNA]</scope>
    <source>
        <strain evidence="9 10">NCTC11923</strain>
    </source>
</reference>
<dbReference type="InterPro" id="IPR039420">
    <property type="entry name" value="WalR-like"/>
</dbReference>
<dbReference type="InterPro" id="IPR011006">
    <property type="entry name" value="CheY-like_superfamily"/>
</dbReference>
<sequence length="271" mass="27409">MSPAEPTAAPASPASPASPDIPPPTAPPAAPPPQGPQTGGQDGAADSGPVRLLVVDDHPVVRSGIVDMLSGSADLLVVGQAQDGQQAIELTAELGPDVVLMDLRMPVLDGVEATRRILAASPAPRVVVLTTYDTDGDILRAVEAGAIGYLLKDSPREDILAAVRSAAAGHSALSPAITTRLVGAARGAGGAVAGADRGRGGPTGPVTLSPREREVLAAVARGLPNARIGQELYITEATVKTHLLRAYGKLGVDTRTAAVTEALRRGLLDLG</sequence>
<feature type="domain" description="HTH luxR-type" evidence="7">
    <location>
        <begin position="201"/>
        <end position="266"/>
    </location>
</feature>
<protein>
    <submittedName>
        <fullName evidence="9">Probable transcriptional regulatory protein NarL</fullName>
    </submittedName>
</protein>
<evidence type="ECO:0000313" key="9">
    <source>
        <dbReference type="EMBL" id="VEG74320.1"/>
    </source>
</evidence>
<dbReference type="GO" id="GO:0003677">
    <property type="term" value="F:DNA binding"/>
    <property type="evidence" value="ECO:0007669"/>
    <property type="project" value="UniProtKB-KW"/>
</dbReference>
<evidence type="ECO:0000256" key="6">
    <source>
        <dbReference type="SAM" id="MobiDB-lite"/>
    </source>
</evidence>
<dbReference type="InterPro" id="IPR016032">
    <property type="entry name" value="Sig_transdc_resp-reg_C-effctor"/>
</dbReference>
<dbReference type="GO" id="GO:0000160">
    <property type="term" value="P:phosphorelay signal transduction system"/>
    <property type="evidence" value="ECO:0007669"/>
    <property type="project" value="InterPro"/>
</dbReference>
<dbReference type="PANTHER" id="PTHR43214">
    <property type="entry name" value="TWO-COMPONENT RESPONSE REGULATOR"/>
    <property type="match status" value="1"/>
</dbReference>
<dbReference type="Pfam" id="PF00072">
    <property type="entry name" value="Response_reg"/>
    <property type="match status" value="1"/>
</dbReference>
<dbReference type="GO" id="GO:0006355">
    <property type="term" value="P:regulation of DNA-templated transcription"/>
    <property type="evidence" value="ECO:0007669"/>
    <property type="project" value="InterPro"/>
</dbReference>
<keyword evidence="10" id="KW-1185">Reference proteome</keyword>
<dbReference type="PROSITE" id="PS50110">
    <property type="entry name" value="RESPONSE_REGULATORY"/>
    <property type="match status" value="1"/>
</dbReference>
<evidence type="ECO:0000259" key="7">
    <source>
        <dbReference type="PROSITE" id="PS50043"/>
    </source>
</evidence>
<dbReference type="EMBL" id="LR134363">
    <property type="protein sequence ID" value="VEG74320.1"/>
    <property type="molecule type" value="Genomic_DNA"/>
</dbReference>
<dbReference type="Proteomes" id="UP000276899">
    <property type="component" value="Chromosome"/>
</dbReference>
<accession>A0A448KBQ8</accession>
<gene>
    <name evidence="9" type="primary">narL_1</name>
    <name evidence="9" type="ORF">NCTC11923_00954</name>
</gene>
<dbReference type="PROSITE" id="PS00622">
    <property type="entry name" value="HTH_LUXR_1"/>
    <property type="match status" value="1"/>
</dbReference>
<name>A0A448KBQ8_9ACTO</name>
<dbReference type="PRINTS" id="PR00038">
    <property type="entry name" value="HTHLUXR"/>
</dbReference>
<feature type="domain" description="Response regulatory" evidence="8">
    <location>
        <begin position="51"/>
        <end position="167"/>
    </location>
</feature>
<proteinExistence type="predicted"/>
<dbReference type="PANTHER" id="PTHR43214:SF24">
    <property type="entry name" value="TRANSCRIPTIONAL REGULATORY PROTEIN NARL-RELATED"/>
    <property type="match status" value="1"/>
</dbReference>
<dbReference type="InterPro" id="IPR000792">
    <property type="entry name" value="Tscrpt_reg_LuxR_C"/>
</dbReference>
<dbReference type="SUPFAM" id="SSF46894">
    <property type="entry name" value="C-terminal effector domain of the bipartite response regulators"/>
    <property type="match status" value="1"/>
</dbReference>
<keyword evidence="1 5" id="KW-0597">Phosphoprotein</keyword>
<dbReference type="SMART" id="SM00421">
    <property type="entry name" value="HTH_LUXR"/>
    <property type="match status" value="1"/>
</dbReference>
<dbReference type="SMART" id="SM00448">
    <property type="entry name" value="REC"/>
    <property type="match status" value="1"/>
</dbReference>
<keyword evidence="2" id="KW-0805">Transcription regulation</keyword>
<dbReference type="Gene3D" id="3.40.50.2300">
    <property type="match status" value="1"/>
</dbReference>
<evidence type="ECO:0000256" key="4">
    <source>
        <dbReference type="ARBA" id="ARBA00023163"/>
    </source>
</evidence>
<dbReference type="STRING" id="1278298.GCA_000428685_02420"/>
<dbReference type="PROSITE" id="PS50043">
    <property type="entry name" value="HTH_LUXR_2"/>
    <property type="match status" value="1"/>
</dbReference>
<dbReference type="AlphaFoldDB" id="A0A448KBQ8"/>
<organism evidence="9 10">
    <name type="scientific">Actinomyces slackii</name>
    <dbReference type="NCBI Taxonomy" id="52774"/>
    <lineage>
        <taxon>Bacteria</taxon>
        <taxon>Bacillati</taxon>
        <taxon>Actinomycetota</taxon>
        <taxon>Actinomycetes</taxon>
        <taxon>Actinomycetales</taxon>
        <taxon>Actinomycetaceae</taxon>
        <taxon>Actinomyces</taxon>
    </lineage>
</organism>
<feature type="region of interest" description="Disordered" evidence="6">
    <location>
        <begin position="1"/>
        <end position="48"/>
    </location>
</feature>
<keyword evidence="3" id="KW-0238">DNA-binding</keyword>
<dbReference type="SUPFAM" id="SSF52172">
    <property type="entry name" value="CheY-like"/>
    <property type="match status" value="1"/>
</dbReference>
<evidence type="ECO:0000256" key="3">
    <source>
        <dbReference type="ARBA" id="ARBA00023125"/>
    </source>
</evidence>
<dbReference type="CDD" id="cd06170">
    <property type="entry name" value="LuxR_C_like"/>
    <property type="match status" value="1"/>
</dbReference>
<dbReference type="KEGG" id="asla:NCTC11923_00954"/>